<dbReference type="Gene3D" id="2.170.130.10">
    <property type="entry name" value="TonB-dependent receptor, plug domain"/>
    <property type="match status" value="1"/>
</dbReference>
<dbReference type="InterPro" id="IPR012910">
    <property type="entry name" value="Plug_dom"/>
</dbReference>
<dbReference type="Pfam" id="PF07715">
    <property type="entry name" value="Plug"/>
    <property type="match status" value="1"/>
</dbReference>
<reference evidence="5 6" key="1">
    <citation type="submission" date="2006-02" db="EMBL/GenBank/DDBJ databases">
        <authorList>
            <person name="Moran M.A."/>
            <person name="Kjelleberg S."/>
            <person name="Egan S."/>
            <person name="Saunders N."/>
            <person name="Thomas T."/>
            <person name="Ferriera S."/>
            <person name="Johnson J."/>
            <person name="Kravitz S."/>
            <person name="Halpern A."/>
            <person name="Remington K."/>
            <person name="Beeson K."/>
            <person name="Tran B."/>
            <person name="Rogers Y.-H."/>
            <person name="Friedman R."/>
            <person name="Venter J.C."/>
        </authorList>
    </citation>
    <scope>NUCLEOTIDE SEQUENCE [LARGE SCALE GENOMIC DNA]</scope>
    <source>
        <strain evidence="5 6">D2</strain>
    </source>
</reference>
<evidence type="ECO:0000259" key="3">
    <source>
        <dbReference type="Pfam" id="PF07715"/>
    </source>
</evidence>
<dbReference type="SUPFAM" id="SSF49464">
    <property type="entry name" value="Carboxypeptidase regulatory domain-like"/>
    <property type="match status" value="1"/>
</dbReference>
<feature type="compositionally biased region" description="Polar residues" evidence="1">
    <location>
        <begin position="813"/>
        <end position="831"/>
    </location>
</feature>
<dbReference type="OrthoDB" id="9768147at2"/>
<dbReference type="RefSeq" id="WP_009836882.1">
    <property type="nucleotide sequence ID" value="NZ_AAOH01000001.1"/>
</dbReference>
<gene>
    <name evidence="5" type="ORF">PTD2_03406</name>
</gene>
<dbReference type="Pfam" id="PF25183">
    <property type="entry name" value="OMP_b-brl_4"/>
    <property type="match status" value="2"/>
</dbReference>
<proteinExistence type="predicted"/>
<evidence type="ECO:0000313" key="5">
    <source>
        <dbReference type="EMBL" id="EAR30584.1"/>
    </source>
</evidence>
<accession>A4C4V2</accession>
<protein>
    <submittedName>
        <fullName evidence="5">Putative Outer membrane protein with a TonB box</fullName>
    </submittedName>
</protein>
<evidence type="ECO:0000313" key="6">
    <source>
        <dbReference type="Proteomes" id="UP000006201"/>
    </source>
</evidence>
<feature type="region of interest" description="Disordered" evidence="1">
    <location>
        <begin position="813"/>
        <end position="838"/>
    </location>
</feature>
<dbReference type="InterPro" id="IPR037066">
    <property type="entry name" value="Plug_dom_sf"/>
</dbReference>
<name>A4C4V2_9GAMM</name>
<dbReference type="InterPro" id="IPR008969">
    <property type="entry name" value="CarboxyPept-like_regulatory"/>
</dbReference>
<comment type="caution">
    <text evidence="5">The sequence shown here is derived from an EMBL/GenBank/DDBJ whole genome shotgun (WGS) entry which is preliminary data.</text>
</comment>
<dbReference type="SUPFAM" id="SSF56935">
    <property type="entry name" value="Porins"/>
    <property type="match status" value="1"/>
</dbReference>
<dbReference type="eggNOG" id="COG4771">
    <property type="taxonomic scope" value="Bacteria"/>
</dbReference>
<feature type="domain" description="TonB-dependent transporter Oar-like beta-barrel" evidence="4">
    <location>
        <begin position="354"/>
        <end position="987"/>
    </location>
</feature>
<dbReference type="Pfam" id="PF13620">
    <property type="entry name" value="CarboxypepD_reg"/>
    <property type="match status" value="1"/>
</dbReference>
<evidence type="ECO:0000256" key="1">
    <source>
        <dbReference type="SAM" id="MobiDB-lite"/>
    </source>
</evidence>
<dbReference type="HOGENOM" id="CLU_006298_1_0_6"/>
<dbReference type="Proteomes" id="UP000006201">
    <property type="component" value="Unassembled WGS sequence"/>
</dbReference>
<dbReference type="AlphaFoldDB" id="A4C4V2"/>
<dbReference type="STRING" id="87626.PTD2_03406"/>
<feature type="domain" description="TonB-dependent receptor plug" evidence="3">
    <location>
        <begin position="137"/>
        <end position="234"/>
    </location>
</feature>
<feature type="signal peptide" evidence="2">
    <location>
        <begin position="1"/>
        <end position="26"/>
    </location>
</feature>
<evidence type="ECO:0000256" key="2">
    <source>
        <dbReference type="SAM" id="SignalP"/>
    </source>
</evidence>
<dbReference type="EMBL" id="AAOH01000001">
    <property type="protein sequence ID" value="EAR30584.1"/>
    <property type="molecule type" value="Genomic_DNA"/>
</dbReference>
<keyword evidence="6" id="KW-1185">Reference proteome</keyword>
<feature type="chain" id="PRO_5002666949" evidence="2">
    <location>
        <begin position="27"/>
        <end position="1048"/>
    </location>
</feature>
<organism evidence="5 6">
    <name type="scientific">Pseudoalteromonas tunicata D2</name>
    <dbReference type="NCBI Taxonomy" id="87626"/>
    <lineage>
        <taxon>Bacteria</taxon>
        <taxon>Pseudomonadati</taxon>
        <taxon>Pseudomonadota</taxon>
        <taxon>Gammaproteobacteria</taxon>
        <taxon>Alteromonadales</taxon>
        <taxon>Pseudoalteromonadaceae</taxon>
        <taxon>Pseudoalteromonas</taxon>
    </lineage>
</organism>
<evidence type="ECO:0000259" key="4">
    <source>
        <dbReference type="Pfam" id="PF25183"/>
    </source>
</evidence>
<dbReference type="InterPro" id="IPR057601">
    <property type="entry name" value="Oar-like_b-barrel"/>
</dbReference>
<feature type="domain" description="TonB-dependent transporter Oar-like beta-barrel" evidence="4">
    <location>
        <begin position="243"/>
        <end position="308"/>
    </location>
</feature>
<keyword evidence="2" id="KW-0732">Signal</keyword>
<sequence>MKTQLRKKALTLAVAACLGVSGAAMANETSSAVKGQIMGPNGNPAAGTKITIIHVPSGSTKIVEVNDAGYFSVKGLRVGGPYQVIVDSDTFEDTLVENIYLSLGNDYPVNVALNAKTNMEQIVVTGSAISTMSGGTGPASTFTLSDLESAPAINRDLKDIVRADPRVYVDDSRGAIQCGGGNPRYNSLTLDGVRMNDNFGLSSNGYPTIRAPFSFDAIEQVAVELAPFDVQYGGFTSCNINAVTKSGTNEVHGGFFYDFTSDSLKGDEIKDEDVDNGNYTEKRYGFNVGLPLIQDTLFLFTSYEKLDGIKQLQYDGLSTGSVSQADLDRIINITRDTYGYDAGSMPGSMPVGDEKILVKLDWNINSDHRASLVYNWNDGYNLSQSDTGSDYVSLDSHFFEQGAEFTSIVGSLYSDWNSNFSTEIRIGKSKLDARVESLDAASGFGEFRIDTTDGGRVYIGPDDSRQSNDLNYDTTTFKVAGTYYLDQHTLTAGYEFEELDVFNLFMQHSQGEFVFDSVDDYAAGLAGDVYYNNAAGTNNPDDVAASFAYAQHTFYIQDEYSFDNIDATLSFGLRYDKYTSDDKPNYNKQFEDRYNFSNQKNMDGIDLLQPRVGFNWSASEDLEVRAGVGLYSGGNPNVWVSNAYSNDGITQIGRYAGNINLFDIPMTNGGKPGYEIPQFMYDDIQNTPIGQGDGTVNAIAPDFEIPSEWKYAVGATYVLEDDYTVSVDLLHTQKRNSAILTDIALRDSGKNAFDGRPIYESIEGRSGELLLDNVSGDDGESTILSAALSKEYDSGINFTVSYAFTDSKDVNPMTSSTASSNYGNLATTNPGNPGVATSDYEVPHRFTLQLGYKVELIEGYTTRINLFGQASQGQPYSFTFDGADSQFGDANSNRSRQLVYIPLVDDPNVVYTPYSKDPVTGKETGFDKALFDQFIESEGLTRGAIAGRNSNNADWFTKVDLRVSQQIPGFMDGHKGEVFFVINNLTNLLNSDWGTMEKGGFVGNRMVKAKVNAEGKYEYNTFNARNANLSVQRDASLWEMRLGVNYRF</sequence>